<reference evidence="1" key="1">
    <citation type="submission" date="2022-10" db="EMBL/GenBank/DDBJ databases">
        <authorList>
            <person name="Chen Y."/>
            <person name="Dougan E. K."/>
            <person name="Chan C."/>
            <person name="Rhodes N."/>
            <person name="Thang M."/>
        </authorList>
    </citation>
    <scope>NUCLEOTIDE SEQUENCE</scope>
</reference>
<dbReference type="EMBL" id="CAMXCT010002537">
    <property type="protein sequence ID" value="CAI3998763.1"/>
    <property type="molecule type" value="Genomic_DNA"/>
</dbReference>
<proteinExistence type="predicted"/>
<comment type="caution">
    <text evidence="1">The sequence shown here is derived from an EMBL/GenBank/DDBJ whole genome shotgun (WGS) entry which is preliminary data.</text>
</comment>
<protein>
    <submittedName>
        <fullName evidence="1">Uncharacterized protein</fullName>
    </submittedName>
</protein>
<evidence type="ECO:0000313" key="2">
    <source>
        <dbReference type="EMBL" id="CAL1152138.1"/>
    </source>
</evidence>
<reference evidence="2" key="2">
    <citation type="submission" date="2024-04" db="EMBL/GenBank/DDBJ databases">
        <authorList>
            <person name="Chen Y."/>
            <person name="Shah S."/>
            <person name="Dougan E. K."/>
            <person name="Thang M."/>
            <person name="Chan C."/>
        </authorList>
    </citation>
    <scope>NUCLEOTIDE SEQUENCE [LARGE SCALE GENOMIC DNA]</scope>
</reference>
<dbReference type="OrthoDB" id="431620at2759"/>
<evidence type="ECO:0000313" key="3">
    <source>
        <dbReference type="Proteomes" id="UP001152797"/>
    </source>
</evidence>
<dbReference type="EMBL" id="CAMXCT030002537">
    <property type="protein sequence ID" value="CAL4786075.1"/>
    <property type="molecule type" value="Genomic_DNA"/>
</dbReference>
<dbReference type="EMBL" id="CAMXCT020002537">
    <property type="protein sequence ID" value="CAL1152138.1"/>
    <property type="molecule type" value="Genomic_DNA"/>
</dbReference>
<keyword evidence="3" id="KW-1185">Reference proteome</keyword>
<name>A0A9P1G3K1_9DINO</name>
<dbReference type="AlphaFoldDB" id="A0A9P1G3K1"/>
<evidence type="ECO:0000313" key="1">
    <source>
        <dbReference type="EMBL" id="CAI3998763.1"/>
    </source>
</evidence>
<feature type="non-terminal residue" evidence="1">
    <location>
        <position position="593"/>
    </location>
</feature>
<organism evidence="1">
    <name type="scientific">Cladocopium goreaui</name>
    <dbReference type="NCBI Taxonomy" id="2562237"/>
    <lineage>
        <taxon>Eukaryota</taxon>
        <taxon>Sar</taxon>
        <taxon>Alveolata</taxon>
        <taxon>Dinophyceae</taxon>
        <taxon>Suessiales</taxon>
        <taxon>Symbiodiniaceae</taxon>
        <taxon>Cladocopium</taxon>
    </lineage>
</organism>
<dbReference type="Proteomes" id="UP001152797">
    <property type="component" value="Unassembled WGS sequence"/>
</dbReference>
<accession>A0A9P1G3K1</accession>
<sequence>RIGKSAKRFAANVGEGAMCSASCKSQILTAQAVAHDVGQETAARIGVQQWARCSERNSERDVQKIVKKQRTQLDIPIHNISCDGTDLPWVSPESWLQFIVRSGMWPVMAGCCLHDYEGARRKWEQFWTTYKEIHPGFSLFDDDSVDLSRCAAFFIHGDEGRTLKKGGMLVTSLQSALGRGYDEKRVRKPGEGGRDDLQVNFAGHSFTTRFILSTIPKTAYDLQPNLFHDATGHVAKSCRRLLDYGYFDHTRGGETFRICILGVKGDAPYLSKVGHFYRSYNTTAKRGQERGPPKGVCPYCLAGTNLCAAEEIATTTPRWLSTVGVKLPWVREPSLITHLVHDRHDPASFFKSDIWHVFHLGFGRSWIASLVQLILPQLPLPNLDEKWDYLTDHYHGWCSRNRKQSHISKITPYLLSYNETGGCMGNWHKGGLTTNFMLWMVSLLGDVPVDSDGLLAKARSTTYRVNEMFSMLYRSGAFLSEDEGRFVAEQGLKFLETYYEFATIMYARGKQWCFPLYPKLHIWHHLHIDILRSIQEVRTACNPNLWGCQMDEDTVGRASRLSRRVNVRRVSLRSLQRYLICAYSAMVKCGMLK</sequence>
<gene>
    <name evidence="1" type="ORF">C1SCF055_LOCUS25035</name>
</gene>